<evidence type="ECO:0000256" key="10">
    <source>
        <dbReference type="ARBA" id="ARBA00030646"/>
    </source>
</evidence>
<evidence type="ECO:0000256" key="3">
    <source>
        <dbReference type="ARBA" id="ARBA00021242"/>
    </source>
</evidence>
<dbReference type="GO" id="GO:0005886">
    <property type="term" value="C:plasma membrane"/>
    <property type="evidence" value="ECO:0007669"/>
    <property type="project" value="UniProtKB-SubCell"/>
</dbReference>
<keyword evidence="15" id="KW-1185">Reference proteome</keyword>
<evidence type="ECO:0000256" key="5">
    <source>
        <dbReference type="ARBA" id="ARBA00022475"/>
    </source>
</evidence>
<keyword evidence="8" id="KW-0406">Ion transport</keyword>
<dbReference type="InterPro" id="IPR036259">
    <property type="entry name" value="MFS_trans_sf"/>
</dbReference>
<feature type="transmembrane region" description="Helical" evidence="13">
    <location>
        <begin position="342"/>
        <end position="366"/>
    </location>
</feature>
<dbReference type="GO" id="GO:0006811">
    <property type="term" value="P:monoatomic ion transport"/>
    <property type="evidence" value="ECO:0007669"/>
    <property type="project" value="UniProtKB-KW"/>
</dbReference>
<evidence type="ECO:0000256" key="12">
    <source>
        <dbReference type="SAM" id="MobiDB-lite"/>
    </source>
</evidence>
<keyword evidence="6 13" id="KW-0812">Transmembrane</keyword>
<keyword evidence="4" id="KW-0813">Transport</keyword>
<keyword evidence="9 13" id="KW-0472">Membrane</keyword>
<feature type="transmembrane region" description="Helical" evidence="13">
    <location>
        <begin position="93"/>
        <end position="119"/>
    </location>
</feature>
<sequence>MESITGFCSSMVPQWPRWSVQLLVSMSLLLVSSSGVKLLIGGVSDPEQQTASEKKASDKLRKSFTTFKMQYLTVYLVIMLADWMQGTHMYTLYLSYGVDISALFLCGFLSGAIFAPFLGSAVDKIGRKKSCVIYCVLEIVINCMEHSTNFQVLLAGRVLGGISTNLLFSAFESWMNSEFRKRKYPTAWLTDIHSSASVVNGSMAITAGIVAQWLEDMMGHIGPFKGAVGLTALALMLILRWPENYGEIVGAKSQQENSLGHQFMLGWKTTLSNPDILKIGIVQSFSEGAMYTFVFMWVPTLLKLAPNSDVPTGAVFSSLMIAITIGGNSYPIMQKFFKSSEMAASAIYLLGACSMAVPVLCLKFGGNCFYPVLVAFMLVEFSIGMFMPAAGICRSKVIPDHLQGAIMNIYRLPLNLLVVIGTKCTDLLDTTTVYSIVGGWFFLAAAVQFTMTDTWKGWLGVCGAATVVTLHSNGNGNAKEVKAKKAATPRSSSRSRSKPKAKPKAKAAAKTPKTEIKSTPRRSTRTPTRSTSRARSKSKSK</sequence>
<feature type="transmembrane region" description="Helical" evidence="13">
    <location>
        <begin position="372"/>
        <end position="393"/>
    </location>
</feature>
<evidence type="ECO:0000256" key="4">
    <source>
        <dbReference type="ARBA" id="ARBA00022448"/>
    </source>
</evidence>
<feature type="transmembrane region" description="Helical" evidence="13">
    <location>
        <begin position="310"/>
        <end position="330"/>
    </location>
</feature>
<evidence type="ECO:0000256" key="8">
    <source>
        <dbReference type="ARBA" id="ARBA00023065"/>
    </source>
</evidence>
<keyword evidence="7 13" id="KW-1133">Transmembrane helix</keyword>
<evidence type="ECO:0000256" key="1">
    <source>
        <dbReference type="ARBA" id="ARBA00003019"/>
    </source>
</evidence>
<dbReference type="PANTHER" id="PTHR23516">
    <property type="entry name" value="SAM (S-ADENOSYL METHIONINE) TRANSPORTER"/>
    <property type="match status" value="1"/>
</dbReference>
<comment type="caution">
    <text evidence="14">The sequence shown here is derived from an EMBL/GenBank/DDBJ whole genome shotgun (WGS) entry which is preliminary data.</text>
</comment>
<dbReference type="InterPro" id="IPR008509">
    <property type="entry name" value="MOT2/MFSD5"/>
</dbReference>
<dbReference type="CDD" id="cd17487">
    <property type="entry name" value="MFS_MFSD5_like"/>
    <property type="match status" value="1"/>
</dbReference>
<keyword evidence="5" id="KW-1003">Cell membrane</keyword>
<evidence type="ECO:0000313" key="14">
    <source>
        <dbReference type="EMBL" id="GMI17485.1"/>
    </source>
</evidence>
<comment type="subcellular location">
    <subcellularLocation>
        <location evidence="2">Cell membrane</location>
        <topology evidence="2">Multi-pass membrane protein</topology>
    </subcellularLocation>
</comment>
<feature type="transmembrane region" description="Helical" evidence="13">
    <location>
        <begin position="64"/>
        <end position="81"/>
    </location>
</feature>
<dbReference type="Gene3D" id="1.20.1250.20">
    <property type="entry name" value="MFS general substrate transporter like domains"/>
    <property type="match status" value="1"/>
</dbReference>
<name>A0A9W7FT02_9STRA</name>
<gene>
    <name evidence="14" type="ORF">TrLO_g6026</name>
</gene>
<accession>A0A9W7FT02</accession>
<feature type="transmembrane region" description="Helical" evidence="13">
    <location>
        <begin position="276"/>
        <end position="298"/>
    </location>
</feature>
<dbReference type="AlphaFoldDB" id="A0A9W7FT02"/>
<evidence type="ECO:0000256" key="9">
    <source>
        <dbReference type="ARBA" id="ARBA00023136"/>
    </source>
</evidence>
<feature type="transmembrane region" description="Helical" evidence="13">
    <location>
        <begin position="192"/>
        <end position="214"/>
    </location>
</feature>
<dbReference type="GO" id="GO:0015098">
    <property type="term" value="F:molybdate ion transmembrane transporter activity"/>
    <property type="evidence" value="ECO:0007669"/>
    <property type="project" value="InterPro"/>
</dbReference>
<evidence type="ECO:0000256" key="11">
    <source>
        <dbReference type="ARBA" id="ARBA00032555"/>
    </source>
</evidence>
<feature type="compositionally biased region" description="Basic residues" evidence="12">
    <location>
        <begin position="532"/>
        <end position="541"/>
    </location>
</feature>
<comment type="function">
    <text evidence="1">Mediates high-affinity intracellular uptake of the rare oligo-element molybdenum.</text>
</comment>
<dbReference type="OrthoDB" id="263957at2759"/>
<evidence type="ECO:0000256" key="6">
    <source>
        <dbReference type="ARBA" id="ARBA00022692"/>
    </source>
</evidence>
<feature type="region of interest" description="Disordered" evidence="12">
    <location>
        <begin position="478"/>
        <end position="541"/>
    </location>
</feature>
<dbReference type="PANTHER" id="PTHR23516:SF1">
    <property type="entry name" value="MOLYBDATE-ANION TRANSPORTER"/>
    <property type="match status" value="1"/>
</dbReference>
<evidence type="ECO:0000313" key="15">
    <source>
        <dbReference type="Proteomes" id="UP001165122"/>
    </source>
</evidence>
<feature type="compositionally biased region" description="Basic residues" evidence="12">
    <location>
        <begin position="482"/>
        <end position="507"/>
    </location>
</feature>
<proteinExistence type="predicted"/>
<evidence type="ECO:0000256" key="2">
    <source>
        <dbReference type="ARBA" id="ARBA00004651"/>
    </source>
</evidence>
<dbReference type="EMBL" id="BRXW01000293">
    <property type="protein sequence ID" value="GMI17485.1"/>
    <property type="molecule type" value="Genomic_DNA"/>
</dbReference>
<dbReference type="Pfam" id="PF05631">
    <property type="entry name" value="MFS_5"/>
    <property type="match status" value="1"/>
</dbReference>
<organism evidence="14 15">
    <name type="scientific">Triparma laevis f. longispina</name>
    <dbReference type="NCBI Taxonomy" id="1714387"/>
    <lineage>
        <taxon>Eukaryota</taxon>
        <taxon>Sar</taxon>
        <taxon>Stramenopiles</taxon>
        <taxon>Ochrophyta</taxon>
        <taxon>Bolidophyceae</taxon>
        <taxon>Parmales</taxon>
        <taxon>Triparmaceae</taxon>
        <taxon>Triparma</taxon>
    </lineage>
</organism>
<feature type="transmembrane region" description="Helical" evidence="13">
    <location>
        <begin position="20"/>
        <end position="43"/>
    </location>
</feature>
<reference evidence="15" key="1">
    <citation type="journal article" date="2023" name="Commun. Biol.">
        <title>Genome analysis of Parmales, the sister group of diatoms, reveals the evolutionary specialization of diatoms from phago-mixotrophs to photoautotrophs.</title>
        <authorList>
            <person name="Ban H."/>
            <person name="Sato S."/>
            <person name="Yoshikawa S."/>
            <person name="Yamada K."/>
            <person name="Nakamura Y."/>
            <person name="Ichinomiya M."/>
            <person name="Sato N."/>
            <person name="Blanc-Mathieu R."/>
            <person name="Endo H."/>
            <person name="Kuwata A."/>
            <person name="Ogata H."/>
        </authorList>
    </citation>
    <scope>NUCLEOTIDE SEQUENCE [LARGE SCALE GENOMIC DNA]</scope>
    <source>
        <strain evidence="15">NIES 3700</strain>
    </source>
</reference>
<evidence type="ECO:0000256" key="13">
    <source>
        <dbReference type="SAM" id="Phobius"/>
    </source>
</evidence>
<dbReference type="SUPFAM" id="SSF103473">
    <property type="entry name" value="MFS general substrate transporter"/>
    <property type="match status" value="1"/>
</dbReference>
<protein>
    <recommendedName>
        <fullName evidence="3">Molybdate-anion transporter</fullName>
    </recommendedName>
    <alternativeName>
        <fullName evidence="10">Major facilitator superfamily domain-containing protein 5</fullName>
    </alternativeName>
    <alternativeName>
        <fullName evidence="11">Molybdate transporter 2 homolog</fullName>
    </alternativeName>
</protein>
<dbReference type="Proteomes" id="UP001165122">
    <property type="component" value="Unassembled WGS sequence"/>
</dbReference>
<evidence type="ECO:0000256" key="7">
    <source>
        <dbReference type="ARBA" id="ARBA00022989"/>
    </source>
</evidence>